<feature type="region of interest" description="Disordered" evidence="5">
    <location>
        <begin position="242"/>
        <end position="261"/>
    </location>
</feature>
<keyword evidence="4" id="KW-0788">Thiol protease</keyword>
<feature type="region of interest" description="Disordered" evidence="5">
    <location>
        <begin position="1"/>
        <end position="47"/>
    </location>
</feature>
<dbReference type="GO" id="GO:0006508">
    <property type="term" value="P:proteolysis"/>
    <property type="evidence" value="ECO:0007669"/>
    <property type="project" value="UniProtKB-KW"/>
</dbReference>
<dbReference type="PROSITE" id="PS51935">
    <property type="entry name" value="NLPC_P60"/>
    <property type="match status" value="1"/>
</dbReference>
<dbReference type="InterPro" id="IPR000064">
    <property type="entry name" value="NLP_P60_dom"/>
</dbReference>
<evidence type="ECO:0000256" key="6">
    <source>
        <dbReference type="SAM" id="Phobius"/>
    </source>
</evidence>
<dbReference type="SUPFAM" id="SSF54001">
    <property type="entry name" value="Cysteine proteinases"/>
    <property type="match status" value="1"/>
</dbReference>
<keyword evidence="2" id="KW-0645">Protease</keyword>
<dbReference type="EMBL" id="JACCCO010000001">
    <property type="protein sequence ID" value="NYF38899.1"/>
    <property type="molecule type" value="Genomic_DNA"/>
</dbReference>
<organism evidence="8 9">
    <name type="scientific">Streptosporangium sandarakinum</name>
    <dbReference type="NCBI Taxonomy" id="1260955"/>
    <lineage>
        <taxon>Bacteria</taxon>
        <taxon>Bacillati</taxon>
        <taxon>Actinomycetota</taxon>
        <taxon>Actinomycetes</taxon>
        <taxon>Streptosporangiales</taxon>
        <taxon>Streptosporangiaceae</taxon>
        <taxon>Streptosporangium</taxon>
    </lineage>
</organism>
<comment type="similarity">
    <text evidence="1">Belongs to the peptidase C40 family.</text>
</comment>
<keyword evidence="6" id="KW-0472">Membrane</keyword>
<evidence type="ECO:0000313" key="8">
    <source>
        <dbReference type="EMBL" id="NYF38899.1"/>
    </source>
</evidence>
<dbReference type="AlphaFoldDB" id="A0A852URR6"/>
<keyword evidence="9" id="KW-1185">Reference proteome</keyword>
<accession>A0A852URR6</accession>
<feature type="transmembrane region" description="Helical" evidence="6">
    <location>
        <begin position="51"/>
        <end position="74"/>
    </location>
</feature>
<dbReference type="Pfam" id="PF00877">
    <property type="entry name" value="NLPC_P60"/>
    <property type="match status" value="1"/>
</dbReference>
<keyword evidence="6" id="KW-0812">Transmembrane</keyword>
<dbReference type="InterPro" id="IPR038765">
    <property type="entry name" value="Papain-like_cys_pep_sf"/>
</dbReference>
<feature type="compositionally biased region" description="Basic and acidic residues" evidence="5">
    <location>
        <begin position="249"/>
        <end position="261"/>
    </location>
</feature>
<evidence type="ECO:0000259" key="7">
    <source>
        <dbReference type="PROSITE" id="PS51935"/>
    </source>
</evidence>
<evidence type="ECO:0000256" key="5">
    <source>
        <dbReference type="SAM" id="MobiDB-lite"/>
    </source>
</evidence>
<evidence type="ECO:0000256" key="1">
    <source>
        <dbReference type="ARBA" id="ARBA00007074"/>
    </source>
</evidence>
<dbReference type="PANTHER" id="PTHR47359">
    <property type="entry name" value="PEPTIDOGLYCAN DL-ENDOPEPTIDASE CWLO"/>
    <property type="match status" value="1"/>
</dbReference>
<keyword evidence="3" id="KW-0378">Hydrolase</keyword>
<proteinExistence type="inferred from homology"/>
<dbReference type="InterPro" id="IPR051794">
    <property type="entry name" value="PG_Endopeptidase_C40"/>
</dbReference>
<sequence>MSGMARISRNDPDGRAAVDTARPGGGTGRRDPAASADPTAAGGPDRRRRRAVAAVLAGVLVLTSGSAPLLPAALNRVTSIAFSIEAGGHRPGWSGGSIPYSWGGGHDAAPGPSYGTCQGYTGRIRPCPATTTLGLDCSGLARWVYHLAYGRDVLGPGNTDDHVRRLTRVPADQARPGDLVFYGKVGKRTVKTHHVGIYVGGGEMVNALRTGTEVRIDPVTAVKGLAGYFRYLPPLGPEATPRIGAVDRPALRDRPDALPLR</sequence>
<evidence type="ECO:0000256" key="4">
    <source>
        <dbReference type="ARBA" id="ARBA00022807"/>
    </source>
</evidence>
<protein>
    <recommendedName>
        <fullName evidence="7">NlpC/P60 domain-containing protein</fullName>
    </recommendedName>
</protein>
<feature type="domain" description="NlpC/P60" evidence="7">
    <location>
        <begin position="77"/>
        <end position="240"/>
    </location>
</feature>
<gene>
    <name evidence="8" type="ORF">HDA43_001058</name>
</gene>
<keyword evidence="6" id="KW-1133">Transmembrane helix</keyword>
<evidence type="ECO:0000313" key="9">
    <source>
        <dbReference type="Proteomes" id="UP000576393"/>
    </source>
</evidence>
<comment type="caution">
    <text evidence="8">The sequence shown here is derived from an EMBL/GenBank/DDBJ whole genome shotgun (WGS) entry which is preliminary data.</text>
</comment>
<dbReference type="GO" id="GO:0008234">
    <property type="term" value="F:cysteine-type peptidase activity"/>
    <property type="evidence" value="ECO:0007669"/>
    <property type="project" value="UniProtKB-KW"/>
</dbReference>
<name>A0A852URR6_9ACTN</name>
<dbReference type="PANTHER" id="PTHR47359:SF3">
    <property type="entry name" value="NLP_P60 DOMAIN-CONTAINING PROTEIN-RELATED"/>
    <property type="match status" value="1"/>
</dbReference>
<reference evidence="8 9" key="1">
    <citation type="submission" date="2020-07" db="EMBL/GenBank/DDBJ databases">
        <title>Sequencing the genomes of 1000 actinobacteria strains.</title>
        <authorList>
            <person name="Klenk H.-P."/>
        </authorList>
    </citation>
    <scope>NUCLEOTIDE SEQUENCE [LARGE SCALE GENOMIC DNA]</scope>
    <source>
        <strain evidence="8 9">DSM 45763</strain>
    </source>
</reference>
<evidence type="ECO:0000256" key="2">
    <source>
        <dbReference type="ARBA" id="ARBA00022670"/>
    </source>
</evidence>
<dbReference type="Proteomes" id="UP000576393">
    <property type="component" value="Unassembled WGS sequence"/>
</dbReference>
<dbReference type="Gene3D" id="3.90.1720.10">
    <property type="entry name" value="endopeptidase domain like (from Nostoc punctiforme)"/>
    <property type="match status" value="1"/>
</dbReference>
<evidence type="ECO:0000256" key="3">
    <source>
        <dbReference type="ARBA" id="ARBA00022801"/>
    </source>
</evidence>